<keyword evidence="3" id="KW-0235">DNA replication</keyword>
<evidence type="ECO:0000256" key="2">
    <source>
        <dbReference type="ARBA" id="ARBA00009260"/>
    </source>
</evidence>
<protein>
    <submittedName>
        <fullName evidence="8">Replication endonuclease</fullName>
    </submittedName>
</protein>
<evidence type="ECO:0000256" key="3">
    <source>
        <dbReference type="ARBA" id="ARBA00022705"/>
    </source>
</evidence>
<evidence type="ECO:0000313" key="8">
    <source>
        <dbReference type="EMBL" id="MDK7241665.1"/>
    </source>
</evidence>
<comment type="similarity">
    <text evidence="2">Belongs to the phage GPA family.</text>
</comment>
<proteinExistence type="inferred from homology"/>
<dbReference type="Pfam" id="PF05840">
    <property type="entry name" value="Phage_GPA"/>
    <property type="match status" value="1"/>
</dbReference>
<keyword evidence="6" id="KW-0378">Hydrolase</keyword>
<keyword evidence="4" id="KW-0540">Nuclease</keyword>
<gene>
    <name evidence="8" type="ORF">QP451_01220</name>
</gene>
<dbReference type="RefSeq" id="WP_070814000.1">
    <property type="nucleotide sequence ID" value="NZ_JASOPA010000001.1"/>
</dbReference>
<dbReference type="EMBL" id="JASOPA010000001">
    <property type="protein sequence ID" value="MDK7241665.1"/>
    <property type="molecule type" value="Genomic_DNA"/>
</dbReference>
<evidence type="ECO:0000256" key="4">
    <source>
        <dbReference type="ARBA" id="ARBA00022722"/>
    </source>
</evidence>
<reference evidence="8" key="1">
    <citation type="submission" date="2023-05" db="EMBL/GenBank/DDBJ databases">
        <title>Cataloging the Phylogenetic Diversity of Human Bladder Bacteria.</title>
        <authorList>
            <person name="Du J."/>
        </authorList>
    </citation>
    <scope>NUCLEOTIDE SEQUENCE</scope>
    <source>
        <strain evidence="8">UMB1050</strain>
    </source>
</reference>
<organism evidence="8 9">
    <name type="scientific">Neisseria subflava</name>
    <dbReference type="NCBI Taxonomy" id="28449"/>
    <lineage>
        <taxon>Bacteria</taxon>
        <taxon>Pseudomonadati</taxon>
        <taxon>Pseudomonadota</taxon>
        <taxon>Betaproteobacteria</taxon>
        <taxon>Neisseriales</taxon>
        <taxon>Neisseriaceae</taxon>
        <taxon>Neisseria</taxon>
    </lineage>
</organism>
<evidence type="ECO:0000259" key="7">
    <source>
        <dbReference type="Pfam" id="PF05840"/>
    </source>
</evidence>
<keyword evidence="5 8" id="KW-0255">Endonuclease</keyword>
<dbReference type="GO" id="GO:0006260">
    <property type="term" value="P:DNA replication"/>
    <property type="evidence" value="ECO:0007669"/>
    <property type="project" value="UniProtKB-KW"/>
</dbReference>
<evidence type="ECO:0000256" key="1">
    <source>
        <dbReference type="ARBA" id="ARBA00003293"/>
    </source>
</evidence>
<dbReference type="AlphaFoldDB" id="A0AAW6Y5U8"/>
<evidence type="ECO:0000256" key="6">
    <source>
        <dbReference type="ARBA" id="ARBA00022801"/>
    </source>
</evidence>
<accession>A0AAW6Y5U8</accession>
<sequence length="784" mass="88745">MGISIHTANAKVAQQDYAAKAFLLLPPVLREGFESLKPAEASKARSFFTDLVVRQLDGGIQPAAARVRAEDSLKTLLDNLTILPPAVRSVGLDASDDDIRGLADSAAKDIYFKQRIGWSLAGLIHYAASEYGIDTQKVFKDKIPEAIEARLKAPKFWRRQLRRIFARAAERYRREAGFVSRKTGLYASDEAVFRRLSQKRRNLAMLQTMIAVNELGQEFTLEALSEVTVSNPALRRAELMVRIRGFEEIARLKNHVGEFFTITCPSRMHRMHHFGKPNEKFSGETPTQAQAYLNKVWGRICAELGRLKIKIYGFRVAEPHHDGTPHWHGLVFMEEQHRLTFRRVVAKHACRENREELGLKYFDTLEEADAEARRIQAKIREKQGSAPTLAAIHAGLKTEKKFWASKYFKFWKETPASARVDFEAINWARGSAAGYIAKYIAKNIDGKSQSGEGLGVDYESDALLSMAETAVRVDAWASHHGIRQFQQIGGCPVTIWRELRRINPDASDDLLMLAQQAADMGDWMRFTVLLGGESVSRKNVRLGLYREEAKEPNCYGEIPADRIMGVYEKATGRVEISRIHSWVLKKNGGTAAAWTCVNNSTKMKFDPESVQNLINRPAAATLADLEKTEPVEWLIWKHGFSVQTAVDLVQTGLSPELAKEYKKDMLDLDNIEELRYMSRETREKIEKAAKDNAFHSESARKKQRNYREYIRSIEKLRRPLVSGLTPQEPIFDFAAIKAANEANIRAKTVRYTKPQYDTVESAIESARAAIKASQAMNDKLINRD</sequence>
<dbReference type="GO" id="GO:0016787">
    <property type="term" value="F:hydrolase activity"/>
    <property type="evidence" value="ECO:0007669"/>
    <property type="project" value="UniProtKB-KW"/>
</dbReference>
<evidence type="ECO:0000313" key="9">
    <source>
        <dbReference type="Proteomes" id="UP001236303"/>
    </source>
</evidence>
<comment type="function">
    <text evidence="1">Possible endonuclease which induces a single-strand cut and initiates DNA replication.</text>
</comment>
<dbReference type="InterPro" id="IPR008766">
    <property type="entry name" value="Replication_gene_A-like"/>
</dbReference>
<evidence type="ECO:0000256" key="5">
    <source>
        <dbReference type="ARBA" id="ARBA00022759"/>
    </source>
</evidence>
<dbReference type="Proteomes" id="UP001236303">
    <property type="component" value="Unassembled WGS sequence"/>
</dbReference>
<name>A0AAW6Y5U8_NEISU</name>
<feature type="domain" description="Replication gene A protein-like" evidence="7">
    <location>
        <begin position="135"/>
        <end position="385"/>
    </location>
</feature>
<dbReference type="GO" id="GO:0004519">
    <property type="term" value="F:endonuclease activity"/>
    <property type="evidence" value="ECO:0007669"/>
    <property type="project" value="UniProtKB-KW"/>
</dbReference>
<comment type="caution">
    <text evidence="8">The sequence shown here is derived from an EMBL/GenBank/DDBJ whole genome shotgun (WGS) entry which is preliminary data.</text>
</comment>